<comment type="caution">
    <text evidence="1">The sequence shown here is derived from an EMBL/GenBank/DDBJ whole genome shotgun (WGS) entry which is preliminary data.</text>
</comment>
<protein>
    <submittedName>
        <fullName evidence="1">Uncharacterized protein</fullName>
    </submittedName>
</protein>
<dbReference type="Proteomes" id="UP001199525">
    <property type="component" value="Unassembled WGS sequence"/>
</dbReference>
<accession>A0ABS8IEI1</accession>
<sequence>METKKLRSHIGTDGILHIQTSTDYKDTSVEVVVVVQPLDKTHLAPCDDTVLQYNAWGKPTTKKSIQEAIARMQQLRQEVALNKTSIREMLEEGRRF</sequence>
<keyword evidence="2" id="KW-1185">Reference proteome</keyword>
<gene>
    <name evidence="1" type="ORF">LC586_26395</name>
</gene>
<proteinExistence type="predicted"/>
<dbReference type="RefSeq" id="WP_229488177.1">
    <property type="nucleotide sequence ID" value="NZ_JAIVFQ010000055.1"/>
</dbReference>
<reference evidence="1 2" key="1">
    <citation type="journal article" date="2021" name="Microorganisms">
        <title>Genome Evolution of Filamentous Cyanobacterium Nostoc Species: From Facultative Symbiosis to Free Living.</title>
        <authorList>
            <person name="Huo D."/>
            <person name="Li H."/>
            <person name="Cai F."/>
            <person name="Guo X."/>
            <person name="Qiao Z."/>
            <person name="Wang W."/>
            <person name="Yu G."/>
            <person name="Li R."/>
        </authorList>
    </citation>
    <scope>NUCLEOTIDE SEQUENCE [LARGE SCALE GENOMIC DNA]</scope>
    <source>
        <strain evidence="1 2">CHAB 5714</strain>
    </source>
</reference>
<name>A0ABS8IEI1_9NOSO</name>
<dbReference type="EMBL" id="JAIVFQ010000055">
    <property type="protein sequence ID" value="MCC5602627.1"/>
    <property type="molecule type" value="Genomic_DNA"/>
</dbReference>
<evidence type="ECO:0000313" key="1">
    <source>
        <dbReference type="EMBL" id="MCC5602627.1"/>
    </source>
</evidence>
<evidence type="ECO:0000313" key="2">
    <source>
        <dbReference type="Proteomes" id="UP001199525"/>
    </source>
</evidence>
<organism evidence="1 2">
    <name type="scientific">Nostoc favosum CHAB5714</name>
    <dbReference type="NCBI Taxonomy" id="2780399"/>
    <lineage>
        <taxon>Bacteria</taxon>
        <taxon>Bacillati</taxon>
        <taxon>Cyanobacteriota</taxon>
        <taxon>Cyanophyceae</taxon>
        <taxon>Nostocales</taxon>
        <taxon>Nostocaceae</taxon>
        <taxon>Nostoc</taxon>
        <taxon>Nostoc favosum</taxon>
    </lineage>
</organism>